<keyword evidence="5" id="KW-0378">Hydrolase</keyword>
<dbReference type="InterPro" id="IPR043502">
    <property type="entry name" value="DNA/RNA_pol_sf"/>
</dbReference>
<dbReference type="InterPro" id="IPR002156">
    <property type="entry name" value="RNaseH_domain"/>
</dbReference>
<evidence type="ECO:0000313" key="12">
    <source>
        <dbReference type="Proteomes" id="UP001066276"/>
    </source>
</evidence>
<sequence>MLEARHLYTWDNKTNLVIRIIAGALGFTYVTFNEGDTVPIAYKSHLYSNAEKRFAPTEKILTAVQMAVIKERPLAQGKRIIVVSPVPALEAVTKASVPNAKALHPRWIQWATSLTATDVDYVFDPRLQTQEFLQYEQEYPAPLHILPIDSYNTIIYTDRSAQPAVGTKHQYSAACASVCGTMEDGVFHPHNTYTQTLGDCTAQLAELKALLLALEHTEPGTQTLIVCDSYYCVQSYNDYLTCDSYYCVQSYNDYLNHWKLNRFRDSKGNTINHKMLWGRVADLKEKLPCVHVVHTLGHQRVGIHVAGNTLADEAAKASVATASVAAVTRSRTRLDNEILVAVKASAAGKTLPKGYPTNYTYHISAQNVAYATIPGVGDRVIPNENQRLELITAAHEGVASAHAGIQATMTILQQRYWWPGLCRRTKQYVLCCDISQQIKGSNIKRPPQTSLLVSDKPLQCVYLDHCGPLQPDGAYKYILVAVDSCSRFLWVWPQRSADARTVIKDMLIFIGTYAVAAFHSDQGPAFASKAFRDTMRTMGVELHYSSPYHPEGNSVVERRNRDLKQSLTA</sequence>
<dbReference type="PROSITE" id="PS50879">
    <property type="entry name" value="RNASE_H_1"/>
    <property type="match status" value="1"/>
</dbReference>
<dbReference type="EMBL" id="JANPWB010000001">
    <property type="protein sequence ID" value="KAJ1216721.1"/>
    <property type="molecule type" value="Genomic_DNA"/>
</dbReference>
<keyword evidence="4" id="KW-0255">Endonuclease</keyword>
<keyword evidence="12" id="KW-1185">Reference proteome</keyword>
<dbReference type="Gene3D" id="3.30.420.10">
    <property type="entry name" value="Ribonuclease H-like superfamily/Ribonuclease H"/>
    <property type="match status" value="3"/>
</dbReference>
<protein>
    <recommendedName>
        <fullName evidence="7">Gypsy retrotransposon integrase-like protein 1</fullName>
    </recommendedName>
</protein>
<keyword evidence="2" id="KW-0548">Nucleotidyltransferase</keyword>
<evidence type="ECO:0000256" key="3">
    <source>
        <dbReference type="ARBA" id="ARBA00022722"/>
    </source>
</evidence>
<evidence type="ECO:0000259" key="9">
    <source>
        <dbReference type="PROSITE" id="PS50879"/>
    </source>
</evidence>
<evidence type="ECO:0000256" key="5">
    <source>
        <dbReference type="ARBA" id="ARBA00022801"/>
    </source>
</evidence>
<proteinExistence type="predicted"/>
<dbReference type="GO" id="GO:0015074">
    <property type="term" value="P:DNA integration"/>
    <property type="evidence" value="ECO:0007669"/>
    <property type="project" value="InterPro"/>
</dbReference>
<dbReference type="SUPFAM" id="SSF56672">
    <property type="entry name" value="DNA/RNA polymerases"/>
    <property type="match status" value="1"/>
</dbReference>
<dbReference type="Pfam" id="PF17921">
    <property type="entry name" value="Integrase_H2C2"/>
    <property type="match status" value="1"/>
</dbReference>
<comment type="caution">
    <text evidence="11">The sequence shown here is derived from an EMBL/GenBank/DDBJ whole genome shotgun (WGS) entry which is preliminary data.</text>
</comment>
<dbReference type="PANTHER" id="PTHR37984:SF5">
    <property type="entry name" value="PROTEIN NYNRIN-LIKE"/>
    <property type="match status" value="1"/>
</dbReference>
<feature type="domain" description="RNase H type-1" evidence="9">
    <location>
        <begin position="149"/>
        <end position="320"/>
    </location>
</feature>
<feature type="region of interest" description="Disordered" evidence="8">
    <location>
        <begin position="549"/>
        <end position="569"/>
    </location>
</feature>
<dbReference type="GO" id="GO:0003676">
    <property type="term" value="F:nucleic acid binding"/>
    <property type="evidence" value="ECO:0007669"/>
    <property type="project" value="InterPro"/>
</dbReference>
<evidence type="ECO:0000256" key="4">
    <source>
        <dbReference type="ARBA" id="ARBA00022759"/>
    </source>
</evidence>
<dbReference type="GO" id="GO:0004523">
    <property type="term" value="F:RNA-DNA hybrid ribonuclease activity"/>
    <property type="evidence" value="ECO:0007669"/>
    <property type="project" value="InterPro"/>
</dbReference>
<keyword evidence="1" id="KW-0808">Transferase</keyword>
<dbReference type="Pfam" id="PF17917">
    <property type="entry name" value="RT_RNaseH"/>
    <property type="match status" value="1"/>
</dbReference>
<dbReference type="PROSITE" id="PS50994">
    <property type="entry name" value="INTEGRASE"/>
    <property type="match status" value="1"/>
</dbReference>
<dbReference type="Pfam" id="PF00075">
    <property type="entry name" value="RNase_H"/>
    <property type="match status" value="1"/>
</dbReference>
<feature type="compositionally biased region" description="Basic and acidic residues" evidence="8">
    <location>
        <begin position="556"/>
        <end position="569"/>
    </location>
</feature>
<feature type="domain" description="Integrase catalytic" evidence="10">
    <location>
        <begin position="453"/>
        <end position="569"/>
    </location>
</feature>
<dbReference type="AlphaFoldDB" id="A0AAV7WVH6"/>
<organism evidence="11 12">
    <name type="scientific">Pleurodeles waltl</name>
    <name type="common">Iberian ribbed newt</name>
    <dbReference type="NCBI Taxonomy" id="8319"/>
    <lineage>
        <taxon>Eukaryota</taxon>
        <taxon>Metazoa</taxon>
        <taxon>Chordata</taxon>
        <taxon>Craniata</taxon>
        <taxon>Vertebrata</taxon>
        <taxon>Euteleostomi</taxon>
        <taxon>Amphibia</taxon>
        <taxon>Batrachia</taxon>
        <taxon>Caudata</taxon>
        <taxon>Salamandroidea</taxon>
        <taxon>Salamandridae</taxon>
        <taxon>Pleurodelinae</taxon>
        <taxon>Pleurodeles</taxon>
    </lineage>
</organism>
<evidence type="ECO:0000256" key="1">
    <source>
        <dbReference type="ARBA" id="ARBA00022679"/>
    </source>
</evidence>
<dbReference type="InterPro" id="IPR041588">
    <property type="entry name" value="Integrase_H2C2"/>
</dbReference>
<accession>A0AAV7WVH6</accession>
<evidence type="ECO:0000313" key="11">
    <source>
        <dbReference type="EMBL" id="KAJ1216721.1"/>
    </source>
</evidence>
<dbReference type="InterPro" id="IPR041373">
    <property type="entry name" value="RT_RNaseH"/>
</dbReference>
<dbReference type="InterPro" id="IPR001584">
    <property type="entry name" value="Integrase_cat-core"/>
</dbReference>
<dbReference type="Proteomes" id="UP001066276">
    <property type="component" value="Chromosome 1_1"/>
</dbReference>
<dbReference type="SUPFAM" id="SSF53098">
    <property type="entry name" value="Ribonuclease H-like"/>
    <property type="match status" value="2"/>
</dbReference>
<evidence type="ECO:0000259" key="10">
    <source>
        <dbReference type="PROSITE" id="PS50994"/>
    </source>
</evidence>
<dbReference type="Pfam" id="PF00665">
    <property type="entry name" value="rve"/>
    <property type="match status" value="1"/>
</dbReference>
<name>A0AAV7WVH6_PLEWA</name>
<keyword evidence="3" id="KW-0540">Nuclease</keyword>
<dbReference type="InterPro" id="IPR050951">
    <property type="entry name" value="Retrovirus_Pol_polyprotein"/>
</dbReference>
<evidence type="ECO:0000256" key="6">
    <source>
        <dbReference type="ARBA" id="ARBA00022918"/>
    </source>
</evidence>
<evidence type="ECO:0000256" key="2">
    <source>
        <dbReference type="ARBA" id="ARBA00022695"/>
    </source>
</evidence>
<dbReference type="PANTHER" id="PTHR37984">
    <property type="entry name" value="PROTEIN CBG26694"/>
    <property type="match status" value="1"/>
</dbReference>
<dbReference type="GO" id="GO:0003964">
    <property type="term" value="F:RNA-directed DNA polymerase activity"/>
    <property type="evidence" value="ECO:0007669"/>
    <property type="project" value="UniProtKB-KW"/>
</dbReference>
<reference evidence="11" key="1">
    <citation type="journal article" date="2022" name="bioRxiv">
        <title>Sequencing and chromosome-scale assembly of the giantPleurodeles waltlgenome.</title>
        <authorList>
            <person name="Brown T."/>
            <person name="Elewa A."/>
            <person name="Iarovenko S."/>
            <person name="Subramanian E."/>
            <person name="Araus A.J."/>
            <person name="Petzold A."/>
            <person name="Susuki M."/>
            <person name="Suzuki K.-i.T."/>
            <person name="Hayashi T."/>
            <person name="Toyoda A."/>
            <person name="Oliveira C."/>
            <person name="Osipova E."/>
            <person name="Leigh N.D."/>
            <person name="Simon A."/>
            <person name="Yun M.H."/>
        </authorList>
    </citation>
    <scope>NUCLEOTIDE SEQUENCE</scope>
    <source>
        <strain evidence="11">20211129_DDA</strain>
        <tissue evidence="11">Liver</tissue>
    </source>
</reference>
<dbReference type="InterPro" id="IPR012337">
    <property type="entry name" value="RNaseH-like_sf"/>
</dbReference>
<evidence type="ECO:0000256" key="7">
    <source>
        <dbReference type="ARBA" id="ARBA00039658"/>
    </source>
</evidence>
<evidence type="ECO:0000256" key="8">
    <source>
        <dbReference type="SAM" id="MobiDB-lite"/>
    </source>
</evidence>
<gene>
    <name evidence="11" type="ORF">NDU88_004320</name>
</gene>
<dbReference type="InterPro" id="IPR036397">
    <property type="entry name" value="RNaseH_sf"/>
</dbReference>
<keyword evidence="6" id="KW-0695">RNA-directed DNA polymerase</keyword>
<dbReference type="Gene3D" id="1.10.340.70">
    <property type="match status" value="1"/>
</dbReference>